<dbReference type="InterPro" id="IPR003593">
    <property type="entry name" value="AAA+_ATPase"/>
</dbReference>
<feature type="region of interest" description="Disordered" evidence="1">
    <location>
        <begin position="1"/>
        <end position="24"/>
    </location>
</feature>
<name>A0A426TUF4_9CHLR</name>
<dbReference type="InterPro" id="IPR011704">
    <property type="entry name" value="ATPase_dyneun-rel_AAA"/>
</dbReference>
<dbReference type="AlphaFoldDB" id="A0A426TUF4"/>
<dbReference type="SUPFAM" id="SSF52540">
    <property type="entry name" value="P-loop containing nucleoside triphosphate hydrolases"/>
    <property type="match status" value="1"/>
</dbReference>
<evidence type="ECO:0000259" key="2">
    <source>
        <dbReference type="SMART" id="SM00382"/>
    </source>
</evidence>
<sequence length="325" mass="36278">MNKPSWRFTGREAHTGIESLPPPPSWRCFGDANRTRGGTYRVRLGEDGRPPEEVELVNAALLLRRPLLITGKPGTGKSSLAYAVASELGLGEVLRWSITTRSTLHDGLYDYDAIGRLQDANLRRKDDDTPPAIGAYLRLGPLGTALLPRTTPRVLLVDELDKSDVDLPNDLLHVFEEGEYEIRELSRLGAKHSEQVQTSDGASTTLIGGRVQCDAFPIVFFTSNGERDFPPAFLRRCLRLEVAPPDAQVLREIVTAHFAQHLAQHPTSDLLTRADELITQFITRRERMDLSTDQLLNAVYLVTQQVDPLSRPKLLEAVWKSLNNQ</sequence>
<dbReference type="SMART" id="SM00382">
    <property type="entry name" value="AAA"/>
    <property type="match status" value="1"/>
</dbReference>
<dbReference type="Gene3D" id="3.40.50.300">
    <property type="entry name" value="P-loop containing nucleotide triphosphate hydrolases"/>
    <property type="match status" value="1"/>
</dbReference>
<comment type="caution">
    <text evidence="3">The sequence shown here is derived from an EMBL/GenBank/DDBJ whole genome shotgun (WGS) entry which is preliminary data.</text>
</comment>
<reference evidence="3 4" key="1">
    <citation type="submission" date="2018-12" db="EMBL/GenBank/DDBJ databases">
        <title>Genome Sequence of Candidatus Viridilinea halotolerans isolated from saline sulfide-rich spring.</title>
        <authorList>
            <person name="Grouzdev D.S."/>
            <person name="Burganskaya E.I."/>
            <person name="Krutkina M.S."/>
            <person name="Sukhacheva M.V."/>
            <person name="Gorlenko V.M."/>
        </authorList>
    </citation>
    <scope>NUCLEOTIDE SEQUENCE [LARGE SCALE GENOMIC DNA]</scope>
    <source>
        <strain evidence="3">Chok-6</strain>
    </source>
</reference>
<evidence type="ECO:0000313" key="4">
    <source>
        <dbReference type="Proteomes" id="UP000280307"/>
    </source>
</evidence>
<dbReference type="Pfam" id="PF07728">
    <property type="entry name" value="AAA_5"/>
    <property type="match status" value="1"/>
</dbReference>
<evidence type="ECO:0000256" key="1">
    <source>
        <dbReference type="SAM" id="MobiDB-lite"/>
    </source>
</evidence>
<accession>A0A426TUF4</accession>
<proteinExistence type="predicted"/>
<evidence type="ECO:0000313" key="3">
    <source>
        <dbReference type="EMBL" id="RRR68758.1"/>
    </source>
</evidence>
<organism evidence="3 4">
    <name type="scientific">Candidatus Viridilinea halotolerans</name>
    <dbReference type="NCBI Taxonomy" id="2491704"/>
    <lineage>
        <taxon>Bacteria</taxon>
        <taxon>Bacillati</taxon>
        <taxon>Chloroflexota</taxon>
        <taxon>Chloroflexia</taxon>
        <taxon>Chloroflexales</taxon>
        <taxon>Chloroflexineae</taxon>
        <taxon>Oscillochloridaceae</taxon>
        <taxon>Candidatus Viridilinea</taxon>
    </lineage>
</organism>
<protein>
    <submittedName>
        <fullName evidence="3">AAA family ATPase</fullName>
    </submittedName>
</protein>
<dbReference type="EMBL" id="RSAS01000695">
    <property type="protein sequence ID" value="RRR68758.1"/>
    <property type="molecule type" value="Genomic_DNA"/>
</dbReference>
<dbReference type="GO" id="GO:0016887">
    <property type="term" value="F:ATP hydrolysis activity"/>
    <property type="evidence" value="ECO:0007669"/>
    <property type="project" value="InterPro"/>
</dbReference>
<feature type="domain" description="AAA+ ATPase" evidence="2">
    <location>
        <begin position="63"/>
        <end position="246"/>
    </location>
</feature>
<dbReference type="InterPro" id="IPR027417">
    <property type="entry name" value="P-loop_NTPase"/>
</dbReference>
<dbReference type="Proteomes" id="UP000280307">
    <property type="component" value="Unassembled WGS sequence"/>
</dbReference>
<dbReference type="GO" id="GO:0005524">
    <property type="term" value="F:ATP binding"/>
    <property type="evidence" value="ECO:0007669"/>
    <property type="project" value="InterPro"/>
</dbReference>
<gene>
    <name evidence="3" type="ORF">EI684_17150</name>
</gene>